<proteinExistence type="predicted"/>
<feature type="region of interest" description="Disordered" evidence="2">
    <location>
        <begin position="1"/>
        <end position="36"/>
    </location>
</feature>
<dbReference type="InterPro" id="IPR016024">
    <property type="entry name" value="ARM-type_fold"/>
</dbReference>
<dbReference type="InterPro" id="IPR013918">
    <property type="entry name" value="Nucleotide_exch_fac_Fes1"/>
</dbReference>
<evidence type="ECO:0000313" key="4">
    <source>
        <dbReference type="EMBL" id="VEN43956.1"/>
    </source>
</evidence>
<reference evidence="4 5" key="1">
    <citation type="submission" date="2019-01" db="EMBL/GenBank/DDBJ databases">
        <authorList>
            <person name="Sayadi A."/>
        </authorList>
    </citation>
    <scope>NUCLEOTIDE SEQUENCE [LARGE SCALE GENOMIC DNA]</scope>
</reference>
<evidence type="ECO:0000256" key="1">
    <source>
        <dbReference type="ARBA" id="ARBA00022737"/>
    </source>
</evidence>
<dbReference type="PANTHER" id="PTHR19316:SF18">
    <property type="entry name" value="HSP70-BINDING PROTEIN 1"/>
    <property type="match status" value="1"/>
</dbReference>
<dbReference type="GO" id="GO:0005783">
    <property type="term" value="C:endoplasmic reticulum"/>
    <property type="evidence" value="ECO:0007669"/>
    <property type="project" value="TreeGrafter"/>
</dbReference>
<feature type="compositionally biased region" description="Polar residues" evidence="2">
    <location>
        <begin position="18"/>
        <end position="27"/>
    </location>
</feature>
<evidence type="ECO:0000256" key="2">
    <source>
        <dbReference type="SAM" id="MobiDB-lite"/>
    </source>
</evidence>
<gene>
    <name evidence="4" type="ORF">CALMAC_LOCUS6932</name>
</gene>
<feature type="domain" description="Nucleotide exchange factor Fes1" evidence="3">
    <location>
        <begin position="41"/>
        <end position="130"/>
    </location>
</feature>
<evidence type="ECO:0000259" key="3">
    <source>
        <dbReference type="Pfam" id="PF08609"/>
    </source>
</evidence>
<dbReference type="InterPro" id="IPR050693">
    <property type="entry name" value="Hsp70_NEF-Inhibitors"/>
</dbReference>
<evidence type="ECO:0000313" key="5">
    <source>
        <dbReference type="Proteomes" id="UP000410492"/>
    </source>
</evidence>
<name>A0A653C867_CALMS</name>
<accession>A0A653C867</accession>
<dbReference type="PANTHER" id="PTHR19316">
    <property type="entry name" value="PROTEIN FOLDING REGULATOR"/>
    <property type="match status" value="1"/>
</dbReference>
<dbReference type="Pfam" id="PF08609">
    <property type="entry name" value="Fes1"/>
    <property type="match status" value="1"/>
</dbReference>
<protein>
    <recommendedName>
        <fullName evidence="3">Nucleotide exchange factor Fes1 domain-containing protein</fullName>
    </recommendedName>
</protein>
<dbReference type="GO" id="GO:0000774">
    <property type="term" value="F:adenyl-nucleotide exchange factor activity"/>
    <property type="evidence" value="ECO:0007669"/>
    <property type="project" value="TreeGrafter"/>
</dbReference>
<dbReference type="AlphaFoldDB" id="A0A653C867"/>
<dbReference type="SUPFAM" id="SSF48371">
    <property type="entry name" value="ARM repeat"/>
    <property type="match status" value="1"/>
</dbReference>
<dbReference type="InterPro" id="IPR011989">
    <property type="entry name" value="ARM-like"/>
</dbReference>
<keyword evidence="1" id="KW-0677">Repeat</keyword>
<keyword evidence="5" id="KW-1185">Reference proteome</keyword>
<sequence>MPVPHRPARDMALVPAPEQQSTASLATQEGDVRQPRQPASLQGLLRFCMEATKAEDAPHDSEFQAMDDERRKFLENALKAFTIDVVEELQRQINILKNVEQIKAEDDPTRYSDAIEKILEYIDNMDTANDFHKIGGFMILFPCIRSPHPKIRAGGCELLAVLCQNNPYCQQIIIDNGFVPALIRIVEEDEDVNVCVKALYAIGGITRDNREALEQFLSHNGLEVVVNTLTRNNDKFITKTTFMLATFCRMIPELKERLTDLNCIPTLISLLSLDPDHSNENIFALLVELVDGKEKSIQQCKEAKYNLKDFIHRYMGNIKQNDEYQEQEEYCKRLLHVLNAAET</sequence>
<dbReference type="EMBL" id="CAACVG010007165">
    <property type="protein sequence ID" value="VEN43956.1"/>
    <property type="molecule type" value="Genomic_DNA"/>
</dbReference>
<organism evidence="4 5">
    <name type="scientific">Callosobruchus maculatus</name>
    <name type="common">Southern cowpea weevil</name>
    <name type="synonym">Pulse bruchid</name>
    <dbReference type="NCBI Taxonomy" id="64391"/>
    <lineage>
        <taxon>Eukaryota</taxon>
        <taxon>Metazoa</taxon>
        <taxon>Ecdysozoa</taxon>
        <taxon>Arthropoda</taxon>
        <taxon>Hexapoda</taxon>
        <taxon>Insecta</taxon>
        <taxon>Pterygota</taxon>
        <taxon>Neoptera</taxon>
        <taxon>Endopterygota</taxon>
        <taxon>Coleoptera</taxon>
        <taxon>Polyphaga</taxon>
        <taxon>Cucujiformia</taxon>
        <taxon>Chrysomeloidea</taxon>
        <taxon>Chrysomelidae</taxon>
        <taxon>Bruchinae</taxon>
        <taxon>Bruchini</taxon>
        <taxon>Callosobruchus</taxon>
    </lineage>
</organism>
<dbReference type="OrthoDB" id="10250458at2759"/>
<dbReference type="Gene3D" id="1.25.10.10">
    <property type="entry name" value="Leucine-rich Repeat Variant"/>
    <property type="match status" value="1"/>
</dbReference>
<dbReference type="Proteomes" id="UP000410492">
    <property type="component" value="Unassembled WGS sequence"/>
</dbReference>